<evidence type="ECO:0000259" key="9">
    <source>
        <dbReference type="PROSITE" id="PS51346"/>
    </source>
</evidence>
<dbReference type="CDD" id="cd11009">
    <property type="entry name" value="Zn_dep_PLPC"/>
    <property type="match status" value="1"/>
</dbReference>
<dbReference type="GO" id="GO:0034480">
    <property type="term" value="F:phosphatidylcholine phospholipase C activity"/>
    <property type="evidence" value="ECO:0007669"/>
    <property type="project" value="UniProtKB-EC"/>
</dbReference>
<keyword evidence="5" id="KW-0732">Signal</keyword>
<reference evidence="10" key="1">
    <citation type="submission" date="2020-10" db="EMBL/GenBank/DDBJ databases">
        <authorList>
            <person name="Gilroy R."/>
        </authorList>
    </citation>
    <scope>NUCLEOTIDE SEQUENCE</scope>
    <source>
        <strain evidence="10">ChiW13-3771</strain>
    </source>
</reference>
<dbReference type="EMBL" id="DVHN01000099">
    <property type="protein sequence ID" value="HIR88820.1"/>
    <property type="molecule type" value="Genomic_DNA"/>
</dbReference>
<dbReference type="InterPro" id="IPR029002">
    <property type="entry name" value="PLPC/GPLD1"/>
</dbReference>
<evidence type="ECO:0000256" key="4">
    <source>
        <dbReference type="ARBA" id="ARBA00022723"/>
    </source>
</evidence>
<dbReference type="GO" id="GO:0008270">
    <property type="term" value="F:zinc ion binding"/>
    <property type="evidence" value="ECO:0007669"/>
    <property type="project" value="InterPro"/>
</dbReference>
<sequence length="280" mass="31197">MKIKKIGGILAIVILALGGNTITVSAKENTIPDKVIEISEGSDDIYGNGVPLDHTENPNARFKSGGIDHTHQYIVSNSVRILQNDKGDEIFSNAERLENLLYFTDWPDEYGNETDFGTFAGHFYNPKTGKNWMGQTSPTAKGRAVSYFNEAVSAYNNGKINLAIKYIGIGSHYVADLSEPHHTSDLTALNSNHTEFEKYVDDNRASYKINNHTIDNSYYKYATDKSLEEMLESVALYSSSLAEEAQDKSTYDSAAEKSVINAIINVTQYFYKFAYDVGIY</sequence>
<dbReference type="SMART" id="SM00770">
    <property type="entry name" value="Zn_dep_PLPC"/>
    <property type="match status" value="1"/>
</dbReference>
<evidence type="ECO:0000256" key="1">
    <source>
        <dbReference type="ARBA" id="ARBA00012018"/>
    </source>
</evidence>
<gene>
    <name evidence="10" type="ORF">IAC96_07720</name>
</gene>
<name>A0A9D1EER8_9FIRM</name>
<dbReference type="Gene3D" id="1.10.575.10">
    <property type="entry name" value="P1 Nuclease"/>
    <property type="match status" value="1"/>
</dbReference>
<evidence type="ECO:0000313" key="11">
    <source>
        <dbReference type="Proteomes" id="UP000824201"/>
    </source>
</evidence>
<keyword evidence="6" id="KW-0378">Hydrolase</keyword>
<dbReference type="InterPro" id="IPR008947">
    <property type="entry name" value="PLipase_C/P1_nuclease_dom_sf"/>
</dbReference>
<reference evidence="10" key="2">
    <citation type="journal article" date="2021" name="PeerJ">
        <title>Extensive microbial diversity within the chicken gut microbiome revealed by metagenomics and culture.</title>
        <authorList>
            <person name="Gilroy R."/>
            <person name="Ravi A."/>
            <person name="Getino M."/>
            <person name="Pursley I."/>
            <person name="Horton D.L."/>
            <person name="Alikhan N.F."/>
            <person name="Baker D."/>
            <person name="Gharbi K."/>
            <person name="Hall N."/>
            <person name="Watson M."/>
            <person name="Adriaenssens E.M."/>
            <person name="Foster-Nyarko E."/>
            <person name="Jarju S."/>
            <person name="Secka A."/>
            <person name="Antonio M."/>
            <person name="Oren A."/>
            <person name="Chaudhuri R.R."/>
            <person name="La Ragione R."/>
            <person name="Hildebrand F."/>
            <person name="Pallen M.J."/>
        </authorList>
    </citation>
    <scope>NUCLEOTIDE SEQUENCE</scope>
    <source>
        <strain evidence="10">ChiW13-3771</strain>
    </source>
</reference>
<dbReference type="AlphaFoldDB" id="A0A9D1EER8"/>
<evidence type="ECO:0000313" key="10">
    <source>
        <dbReference type="EMBL" id="HIR88820.1"/>
    </source>
</evidence>
<protein>
    <recommendedName>
        <fullName evidence="2">Phospholipase C</fullName>
        <ecNumber evidence="1">3.1.4.3</ecNumber>
    </recommendedName>
    <alternativeName>
        <fullName evidence="8">Phosphatidylcholine cholinephosphohydrolase</fullName>
    </alternativeName>
</protein>
<evidence type="ECO:0000256" key="5">
    <source>
        <dbReference type="ARBA" id="ARBA00022729"/>
    </source>
</evidence>
<dbReference type="PRINTS" id="PR00479">
    <property type="entry name" value="PRPHPHLPASEC"/>
</dbReference>
<dbReference type="EC" id="3.1.4.3" evidence="1"/>
<dbReference type="SUPFAM" id="SSF48537">
    <property type="entry name" value="Phospholipase C/P1 nuclease"/>
    <property type="match status" value="1"/>
</dbReference>
<dbReference type="Pfam" id="PF00882">
    <property type="entry name" value="Zn_dep_PLPC"/>
    <property type="match status" value="1"/>
</dbReference>
<evidence type="ECO:0000256" key="8">
    <source>
        <dbReference type="ARBA" id="ARBA00031285"/>
    </source>
</evidence>
<dbReference type="Proteomes" id="UP000824201">
    <property type="component" value="Unassembled WGS sequence"/>
</dbReference>
<evidence type="ECO:0000256" key="3">
    <source>
        <dbReference type="ARBA" id="ARBA00022525"/>
    </source>
</evidence>
<keyword evidence="3" id="KW-0964">Secreted</keyword>
<feature type="domain" description="Zn-dependent PLC" evidence="9">
    <location>
        <begin position="58"/>
        <end position="280"/>
    </location>
</feature>
<dbReference type="PROSITE" id="PS51346">
    <property type="entry name" value="PROKAR_ZN_DEPEND_PLPC_2"/>
    <property type="match status" value="1"/>
</dbReference>
<proteinExistence type="predicted"/>
<evidence type="ECO:0000256" key="2">
    <source>
        <dbReference type="ARBA" id="ARBA00018391"/>
    </source>
</evidence>
<evidence type="ECO:0000256" key="6">
    <source>
        <dbReference type="ARBA" id="ARBA00022801"/>
    </source>
</evidence>
<dbReference type="InterPro" id="IPR001531">
    <property type="entry name" value="Zn_PLipaseC"/>
</dbReference>
<keyword evidence="7" id="KW-0862">Zinc</keyword>
<organism evidence="10 11">
    <name type="scientific">Candidatus Fimimorpha faecalis</name>
    <dbReference type="NCBI Taxonomy" id="2840824"/>
    <lineage>
        <taxon>Bacteria</taxon>
        <taxon>Bacillati</taxon>
        <taxon>Bacillota</taxon>
        <taxon>Clostridia</taxon>
        <taxon>Eubacteriales</taxon>
        <taxon>Candidatus Fimimorpha</taxon>
    </lineage>
</organism>
<keyword evidence="4" id="KW-0479">Metal-binding</keyword>
<evidence type="ECO:0000256" key="7">
    <source>
        <dbReference type="ARBA" id="ARBA00022833"/>
    </source>
</evidence>
<accession>A0A9D1EER8</accession>
<comment type="caution">
    <text evidence="10">The sequence shown here is derived from an EMBL/GenBank/DDBJ whole genome shotgun (WGS) entry which is preliminary data.</text>
</comment>